<dbReference type="EMBL" id="CAMXCS010000009">
    <property type="protein sequence ID" value="CAI3957996.1"/>
    <property type="molecule type" value="Genomic_DNA"/>
</dbReference>
<organism evidence="1 3">
    <name type="scientific">Commensalibacter communis</name>
    <dbReference type="NCBI Taxonomy" id="2972786"/>
    <lineage>
        <taxon>Bacteria</taxon>
        <taxon>Pseudomonadati</taxon>
        <taxon>Pseudomonadota</taxon>
        <taxon>Alphaproteobacteria</taxon>
        <taxon>Acetobacterales</taxon>
        <taxon>Acetobacteraceae</taxon>
    </lineage>
</organism>
<evidence type="ECO:0000313" key="3">
    <source>
        <dbReference type="Proteomes" id="UP001154255"/>
    </source>
</evidence>
<dbReference type="Proteomes" id="UP001154259">
    <property type="component" value="Unassembled WGS sequence"/>
</dbReference>
<proteinExistence type="predicted"/>
<gene>
    <name evidence="2" type="ORF">R53529_LOCUS2117</name>
    <name evidence="1" type="ORF">R53530_LOCUS2169</name>
</gene>
<reference evidence="1" key="1">
    <citation type="submission" date="2022-10" db="EMBL/GenBank/DDBJ databases">
        <authorList>
            <person name="Botero Cardona J."/>
        </authorList>
    </citation>
    <scope>NUCLEOTIDE SEQUENCE</scope>
    <source>
        <strain evidence="1">LMG 31819</strain>
        <strain evidence="2">R-53529</strain>
    </source>
</reference>
<evidence type="ECO:0000313" key="1">
    <source>
        <dbReference type="EMBL" id="CAI3956766.1"/>
    </source>
</evidence>
<dbReference type="AlphaFoldDB" id="A0A9W4TP68"/>
<dbReference type="RefSeq" id="WP_271790535.1">
    <property type="nucleotide sequence ID" value="NZ_CAMXCM010000009.1"/>
</dbReference>
<keyword evidence="4" id="KW-1185">Reference proteome</keyword>
<name>A0A9W4TP68_9PROT</name>
<dbReference type="Proteomes" id="UP001154255">
    <property type="component" value="Unassembled WGS sequence"/>
</dbReference>
<accession>A0A9W4TP68</accession>
<evidence type="ECO:0000313" key="2">
    <source>
        <dbReference type="EMBL" id="CAI3957996.1"/>
    </source>
</evidence>
<protein>
    <submittedName>
        <fullName evidence="1">Uncharacterized phage protein gp47/JayE (JayE)</fullName>
    </submittedName>
</protein>
<sequence>MSSISEKKEIQTNVQELTFGPRGIDLPEESTILNWVIEDFKNAFGKDLKFTNERQELLLSTPQGQLATAWAAIISDRNRLLAYYVNQVDPNYAMGRMQDGIGRIYFIERRKASATRVVGKCSGAVNTVIPVGTKVKDQLGNLYESIGEDAVIIDQDVPVFDEHNNYVLDEHNNPVTSKESCVYITFKCVEDGAISCPARKLTERYQVIPGWESITNEQDGEVGSDTESQAQFEQRRRLSVAVNSVNSVDSIMAELLNSVYEEQDHNGNIRKNIPICQDAYVTENSESISKTIGSVVLEPHSIYVCVAASGGYENEQAIAKAIWRKKPPGCGMNLTYPQKPNSHTVTIFDDSKDDLGNSLYSNPPQYNITYFYATTVPIQIYISMTRSPSAPKDARDQVKDAVFKAFQGGDGSVRPRIGSVIYASNFYSPIQKLGNWAVIRTLLIGRDGGSGNEVKVGINEIPSLDKSYITVNFDD</sequence>
<comment type="caution">
    <text evidence="1">The sequence shown here is derived from an EMBL/GenBank/DDBJ whole genome shotgun (WGS) entry which is preliminary data.</text>
</comment>
<evidence type="ECO:0000313" key="4">
    <source>
        <dbReference type="Proteomes" id="UP001154259"/>
    </source>
</evidence>
<dbReference type="EMBL" id="CAMXCM010000009">
    <property type="protein sequence ID" value="CAI3956766.1"/>
    <property type="molecule type" value="Genomic_DNA"/>
</dbReference>